<dbReference type="EMBL" id="OX451739">
    <property type="protein sequence ID" value="CAI8608539.1"/>
    <property type="molecule type" value="Genomic_DNA"/>
</dbReference>
<evidence type="ECO:0000313" key="1">
    <source>
        <dbReference type="EMBL" id="CAI8608539.1"/>
    </source>
</evidence>
<organism evidence="1 2">
    <name type="scientific">Vicia faba</name>
    <name type="common">Broad bean</name>
    <name type="synonym">Faba vulgaris</name>
    <dbReference type="NCBI Taxonomy" id="3906"/>
    <lineage>
        <taxon>Eukaryota</taxon>
        <taxon>Viridiplantae</taxon>
        <taxon>Streptophyta</taxon>
        <taxon>Embryophyta</taxon>
        <taxon>Tracheophyta</taxon>
        <taxon>Spermatophyta</taxon>
        <taxon>Magnoliopsida</taxon>
        <taxon>eudicotyledons</taxon>
        <taxon>Gunneridae</taxon>
        <taxon>Pentapetalae</taxon>
        <taxon>rosids</taxon>
        <taxon>fabids</taxon>
        <taxon>Fabales</taxon>
        <taxon>Fabaceae</taxon>
        <taxon>Papilionoideae</taxon>
        <taxon>50 kb inversion clade</taxon>
        <taxon>NPAAA clade</taxon>
        <taxon>Hologalegina</taxon>
        <taxon>IRL clade</taxon>
        <taxon>Fabeae</taxon>
        <taxon>Vicia</taxon>
    </lineage>
</organism>
<sequence>MLHDQFFFRTTLHTTCYYVLNHDIFIISFKPLAMKTGPYHPKQPAYNNSNQLKLTAKTNSRTSVTEKQKGEFKIKSEKRGEEAAWSESQWISHRKFIFLIISALFSTKKKNVRGFFRYRKNQEELKEKNERFEKVRRNLCGRRRRRGGAVSLSLNEAFEREEVFRFESSLGYAWVVAATLA</sequence>
<evidence type="ECO:0000313" key="2">
    <source>
        <dbReference type="Proteomes" id="UP001157006"/>
    </source>
</evidence>
<gene>
    <name evidence="1" type="ORF">VFH_IV091400</name>
</gene>
<dbReference type="Proteomes" id="UP001157006">
    <property type="component" value="Chromosome 4"/>
</dbReference>
<accession>A0AAV1AEL1</accession>
<dbReference type="AlphaFoldDB" id="A0AAV1AEL1"/>
<proteinExistence type="predicted"/>
<reference evidence="1 2" key="1">
    <citation type="submission" date="2023-01" db="EMBL/GenBank/DDBJ databases">
        <authorList>
            <person name="Kreplak J."/>
        </authorList>
    </citation>
    <scope>NUCLEOTIDE SEQUENCE [LARGE SCALE GENOMIC DNA]</scope>
</reference>
<evidence type="ECO:0008006" key="3">
    <source>
        <dbReference type="Google" id="ProtNLM"/>
    </source>
</evidence>
<keyword evidence="2" id="KW-1185">Reference proteome</keyword>
<name>A0AAV1AEL1_VICFA</name>
<protein>
    <recommendedName>
        <fullName evidence="3">Transmembrane protein</fullName>
    </recommendedName>
</protein>